<feature type="compositionally biased region" description="Polar residues" evidence="1">
    <location>
        <begin position="1"/>
        <end position="10"/>
    </location>
</feature>
<feature type="compositionally biased region" description="Polar residues" evidence="1">
    <location>
        <begin position="102"/>
        <end position="122"/>
    </location>
</feature>
<proteinExistence type="predicted"/>
<evidence type="ECO:0000313" key="2">
    <source>
        <dbReference type="EMBL" id="KAE9990339.1"/>
    </source>
</evidence>
<dbReference type="Proteomes" id="UP000490939">
    <property type="component" value="Unassembled WGS sequence"/>
</dbReference>
<sequence>MSSHQTSRASRSLLGVIRETVRNRSRSPAPPSKIAQPESSTTNQTTVQPSPRPVANHRDSSASTASTASISSMRRTSSQSSQASADRTAFDKMSYGRHSSDWLFTSQKSLKRQSTGSSNSQS</sequence>
<reference evidence="2 3" key="1">
    <citation type="submission" date="2019-07" db="EMBL/GenBank/DDBJ databases">
        <title>Venturia inaequalis Genome Resource.</title>
        <authorList>
            <person name="Lichtner F.J."/>
        </authorList>
    </citation>
    <scope>NUCLEOTIDE SEQUENCE [LARGE SCALE GENOMIC DNA]</scope>
    <source>
        <strain evidence="2 3">DMI_063113</strain>
    </source>
</reference>
<comment type="caution">
    <text evidence="2">The sequence shown here is derived from an EMBL/GenBank/DDBJ whole genome shotgun (WGS) entry which is preliminary data.</text>
</comment>
<keyword evidence="3" id="KW-1185">Reference proteome</keyword>
<feature type="compositionally biased region" description="Low complexity" evidence="1">
    <location>
        <begin position="61"/>
        <end position="87"/>
    </location>
</feature>
<name>A0A8H3Z995_VENIN</name>
<feature type="compositionally biased region" description="Polar residues" evidence="1">
    <location>
        <begin position="37"/>
        <end position="49"/>
    </location>
</feature>
<evidence type="ECO:0000256" key="1">
    <source>
        <dbReference type="SAM" id="MobiDB-lite"/>
    </source>
</evidence>
<protein>
    <submittedName>
        <fullName evidence="2">Uncharacterized protein</fullName>
    </submittedName>
</protein>
<dbReference type="EMBL" id="WNWR01000142">
    <property type="protein sequence ID" value="KAE9990339.1"/>
    <property type="molecule type" value="Genomic_DNA"/>
</dbReference>
<dbReference type="AlphaFoldDB" id="A0A8H3Z995"/>
<feature type="region of interest" description="Disordered" evidence="1">
    <location>
        <begin position="1"/>
        <end position="122"/>
    </location>
</feature>
<evidence type="ECO:0000313" key="3">
    <source>
        <dbReference type="Proteomes" id="UP000490939"/>
    </source>
</evidence>
<gene>
    <name evidence="2" type="ORF">EG327_001573</name>
</gene>
<organism evidence="2 3">
    <name type="scientific">Venturia inaequalis</name>
    <name type="common">Apple scab fungus</name>
    <dbReference type="NCBI Taxonomy" id="5025"/>
    <lineage>
        <taxon>Eukaryota</taxon>
        <taxon>Fungi</taxon>
        <taxon>Dikarya</taxon>
        <taxon>Ascomycota</taxon>
        <taxon>Pezizomycotina</taxon>
        <taxon>Dothideomycetes</taxon>
        <taxon>Pleosporomycetidae</taxon>
        <taxon>Venturiales</taxon>
        <taxon>Venturiaceae</taxon>
        <taxon>Venturia</taxon>
    </lineage>
</organism>
<accession>A0A8H3Z995</accession>